<evidence type="ECO:0000313" key="3">
    <source>
        <dbReference type="Proteomes" id="UP001470230"/>
    </source>
</evidence>
<comment type="subunit">
    <text evidence="1">Component of the RNA polymerase III (Pol III) complex consisting of 17 subunits.</text>
</comment>
<dbReference type="PANTHER" id="PTHR12949">
    <property type="entry name" value="RNA POLYMERASE III DNA DIRECTED -RELATED"/>
    <property type="match status" value="1"/>
</dbReference>
<dbReference type="PANTHER" id="PTHR12949:SF0">
    <property type="entry name" value="DNA-DIRECTED RNA POLYMERASE III SUBUNIT RPC3"/>
    <property type="match status" value="1"/>
</dbReference>
<keyword evidence="1" id="KW-0240">DNA-directed RNA polymerase</keyword>
<protein>
    <recommendedName>
        <fullName evidence="1">DNA-directed RNA polymerase III subunit RPC3</fullName>
        <shortName evidence="1">RNA polymerase III subunit C3</shortName>
    </recommendedName>
</protein>
<comment type="function">
    <text evidence="1">DNA-dependent RNA polymerase catalyzes the transcription of DNA into RNA using the four ribonucleoside triphosphates as substrates. Specific core component of RNA polymerase III which synthesizes small RNAs, such as 5S rRNA and tRNAs.</text>
</comment>
<name>A0ABR2IB90_9EUKA</name>
<dbReference type="Gene3D" id="1.10.10.10">
    <property type="entry name" value="Winged helix-like DNA-binding domain superfamily/Winged helix DNA-binding domain"/>
    <property type="match status" value="1"/>
</dbReference>
<comment type="subcellular location">
    <subcellularLocation>
        <location evidence="1">Nucleus</location>
    </subcellularLocation>
</comment>
<dbReference type="EMBL" id="JAPFFF010000018">
    <property type="protein sequence ID" value="KAK8860264.1"/>
    <property type="molecule type" value="Genomic_DNA"/>
</dbReference>
<dbReference type="Proteomes" id="UP001470230">
    <property type="component" value="Unassembled WGS sequence"/>
</dbReference>
<gene>
    <name evidence="2" type="ORF">M9Y10_011929</name>
</gene>
<evidence type="ECO:0000256" key="1">
    <source>
        <dbReference type="RuleBase" id="RU367076"/>
    </source>
</evidence>
<proteinExistence type="inferred from homology"/>
<organism evidence="2 3">
    <name type="scientific">Tritrichomonas musculus</name>
    <dbReference type="NCBI Taxonomy" id="1915356"/>
    <lineage>
        <taxon>Eukaryota</taxon>
        <taxon>Metamonada</taxon>
        <taxon>Parabasalia</taxon>
        <taxon>Tritrichomonadida</taxon>
        <taxon>Tritrichomonadidae</taxon>
        <taxon>Tritrichomonas</taxon>
    </lineage>
</organism>
<reference evidence="2 3" key="1">
    <citation type="submission" date="2024-04" db="EMBL/GenBank/DDBJ databases">
        <title>Tritrichomonas musculus Genome.</title>
        <authorList>
            <person name="Alves-Ferreira E."/>
            <person name="Grigg M."/>
            <person name="Lorenzi H."/>
            <person name="Galac M."/>
        </authorList>
    </citation>
    <scope>NUCLEOTIDE SEQUENCE [LARGE SCALE GENOMIC DNA]</scope>
    <source>
        <strain evidence="2 3">EAF2021</strain>
    </source>
</reference>
<comment type="caution">
    <text evidence="2">The sequence shown here is derived from an EMBL/GenBank/DDBJ whole genome shotgun (WGS) entry which is preliminary data.</text>
</comment>
<accession>A0ABR2IB90</accession>
<keyword evidence="3" id="KW-1185">Reference proteome</keyword>
<sequence length="421" mass="48294">MDTAAKCWERNHDELLTSLCFYIAKPIYGENCSKILQSLSDDVNDVDQLQERSGLSENEFREAFSKLKNKKVLSVDPLEINLFSIFNTVLYPHFIQYAESYAPIPQDKQYISAITKKVLDESTLNAEKLVRTLCTKHKEMSASRFSHAIEVLLQKNVLVTDKSGSIKFNFALFLASQRASALETLVELNDRRILEVVRALFSIFQSCLETNEPQQFDQEEIIPIIIDKTGLSKKEITSIFDILRTPEYSIISPTEDILTPSRAMRSFKMKKIAQLLSEIGYPRARRVINLLLKKESLEGRALCEMILMTSEEGRELLEKLKSLGILESEVLQDAPHTKLRRQYIIWKLNPIASINNASSYLLGVLAKLYYDLQTEEQLLDSDSAIKNQSASEKMKKFNEKTAILQNTMFSVTRRYIEIHEL</sequence>
<dbReference type="InterPro" id="IPR039748">
    <property type="entry name" value="RPC3"/>
</dbReference>
<keyword evidence="1" id="KW-0539">Nucleus</keyword>
<comment type="similarity">
    <text evidence="1">Belongs to the eukaryotic RPC3/POLR3C RNA polymerase subunit family.</text>
</comment>
<keyword evidence="1" id="KW-0804">Transcription</keyword>
<evidence type="ECO:0000313" key="2">
    <source>
        <dbReference type="EMBL" id="KAK8860264.1"/>
    </source>
</evidence>
<dbReference type="InterPro" id="IPR036388">
    <property type="entry name" value="WH-like_DNA-bd_sf"/>
</dbReference>